<dbReference type="Pfam" id="PF00155">
    <property type="entry name" value="Aminotran_1_2"/>
    <property type="match status" value="1"/>
</dbReference>
<name>A0ABZ1HZ01_9PSEU</name>
<evidence type="ECO:0000256" key="5">
    <source>
        <dbReference type="ARBA" id="ARBA00023194"/>
    </source>
</evidence>
<evidence type="ECO:0000256" key="1">
    <source>
        <dbReference type="ARBA" id="ARBA00001933"/>
    </source>
</evidence>
<protein>
    <submittedName>
        <fullName evidence="9">Histidinol-phosphate transaminase</fullName>
        <ecNumber evidence="9">2.6.1.9</ecNumber>
    </submittedName>
</protein>
<dbReference type="PANTHER" id="PTHR43643">
    <property type="entry name" value="HISTIDINOL-PHOSPHATE AMINOTRANSFERASE 2"/>
    <property type="match status" value="1"/>
</dbReference>
<accession>A0ABZ1HZ01</accession>
<gene>
    <name evidence="9" type="ORF">VSH64_31455</name>
</gene>
<dbReference type="InterPro" id="IPR024892">
    <property type="entry name" value="ArAT"/>
</dbReference>
<dbReference type="InterPro" id="IPR004839">
    <property type="entry name" value="Aminotransferase_I/II_large"/>
</dbReference>
<dbReference type="Proteomes" id="UP001330812">
    <property type="component" value="Chromosome"/>
</dbReference>
<keyword evidence="4 6" id="KW-0663">Pyridoxal phosphate</keyword>
<dbReference type="PANTHER" id="PTHR43643:SF3">
    <property type="entry name" value="HISTIDINOL-PHOSPHATE AMINOTRANSFERASE"/>
    <property type="match status" value="1"/>
</dbReference>
<reference evidence="9 10" key="1">
    <citation type="journal article" date="2015" name="Int. J. Syst. Evol. Microbiol.">
        <title>Amycolatopsis rhabdoformis sp. nov., an actinomycete isolated from a tropical forest soil.</title>
        <authorList>
            <person name="Souza W.R."/>
            <person name="Silva R.E."/>
            <person name="Goodfellow M."/>
            <person name="Busarakam K."/>
            <person name="Figueiro F.S."/>
            <person name="Ferreira D."/>
            <person name="Rodrigues-Filho E."/>
            <person name="Moraes L.A.B."/>
            <person name="Zucchi T.D."/>
        </authorList>
    </citation>
    <scope>NUCLEOTIDE SEQUENCE [LARGE SCALE GENOMIC DNA]</scope>
    <source>
        <strain evidence="9 10">NCIMB 14900</strain>
    </source>
</reference>
<dbReference type="EMBL" id="CP142149">
    <property type="protein sequence ID" value="WSE27361.1"/>
    <property type="molecule type" value="Genomic_DNA"/>
</dbReference>
<dbReference type="InterPro" id="IPR015422">
    <property type="entry name" value="PyrdxlP-dep_Trfase_small"/>
</dbReference>
<comment type="similarity">
    <text evidence="6">Belongs to the class-II pyridoxal-phosphate-dependent aminotransferase family.</text>
</comment>
<keyword evidence="3 9" id="KW-0808">Transferase</keyword>
<dbReference type="SUPFAM" id="SSF53383">
    <property type="entry name" value="PLP-dependent transferases"/>
    <property type="match status" value="1"/>
</dbReference>
<evidence type="ECO:0000313" key="9">
    <source>
        <dbReference type="EMBL" id="WSE27361.1"/>
    </source>
</evidence>
<keyword evidence="10" id="KW-1185">Reference proteome</keyword>
<dbReference type="Gene3D" id="3.90.1150.10">
    <property type="entry name" value="Aspartate Aminotransferase, domain 1"/>
    <property type="match status" value="1"/>
</dbReference>
<dbReference type="InterPro" id="IPR015424">
    <property type="entry name" value="PyrdxlP-dep_Trfase"/>
</dbReference>
<keyword evidence="5" id="KW-0045">Antibiotic biosynthesis</keyword>
<evidence type="ECO:0000256" key="2">
    <source>
        <dbReference type="ARBA" id="ARBA00022576"/>
    </source>
</evidence>
<dbReference type="NCBIfam" id="NF002878">
    <property type="entry name" value="PRK03321.1"/>
    <property type="match status" value="1"/>
</dbReference>
<dbReference type="GO" id="GO:0004400">
    <property type="term" value="F:histidinol-phosphate transaminase activity"/>
    <property type="evidence" value="ECO:0007669"/>
    <property type="project" value="UniProtKB-EC"/>
</dbReference>
<feature type="domain" description="Aminotransferase class I/classII large" evidence="8">
    <location>
        <begin position="61"/>
        <end position="371"/>
    </location>
</feature>
<dbReference type="PROSITE" id="PS00599">
    <property type="entry name" value="AA_TRANSFER_CLASS_2"/>
    <property type="match status" value="1"/>
</dbReference>
<proteinExistence type="inferred from homology"/>
<dbReference type="EC" id="2.6.1.9" evidence="9"/>
<dbReference type="InterPro" id="IPR001917">
    <property type="entry name" value="Aminotrans_II_pyridoxalP_BS"/>
</dbReference>
<evidence type="ECO:0000256" key="7">
    <source>
        <dbReference type="SAM" id="MobiDB-lite"/>
    </source>
</evidence>
<organism evidence="9 10">
    <name type="scientific">Amycolatopsis rhabdoformis</name>
    <dbReference type="NCBI Taxonomy" id="1448059"/>
    <lineage>
        <taxon>Bacteria</taxon>
        <taxon>Bacillati</taxon>
        <taxon>Actinomycetota</taxon>
        <taxon>Actinomycetes</taxon>
        <taxon>Pseudonocardiales</taxon>
        <taxon>Pseudonocardiaceae</taxon>
        <taxon>Amycolatopsis</taxon>
    </lineage>
</organism>
<feature type="region of interest" description="Disordered" evidence="7">
    <location>
        <begin position="1"/>
        <end position="34"/>
    </location>
</feature>
<dbReference type="Gene3D" id="3.40.640.10">
    <property type="entry name" value="Type I PLP-dependent aspartate aminotransferase-like (Major domain)"/>
    <property type="match status" value="1"/>
</dbReference>
<dbReference type="InterPro" id="IPR050106">
    <property type="entry name" value="HistidinolP_aminotransfase"/>
</dbReference>
<dbReference type="RefSeq" id="WP_326566372.1">
    <property type="nucleotide sequence ID" value="NZ_CP142149.1"/>
</dbReference>
<sequence length="391" mass="41618">MTSSEIGTGRPRGRAPFLEQRTGFPETASPAVEPARVRQDAGLAPLAGNGLVRAADGRAYQLGRNENPFPPPASVINAIVRAAAEAHRYPDAPCEALSAELARRFGVSSDRIVVGGGSIALIHALLEATTEPGATVVYSWPSFDGYPLLADLAGFRSVRVPLAEDGHDFPALAAAVDEQTRLVLVCNPNNPTGEAASDDDLRRFLDSAPPTCPVLLDEAYCEYARDPGLGVRLLASYPNLIVARTFSKAYGLAGLRVGYLIADRSLISRVRRLVMPGSVNDVSQAAAIASLEAEAELLDRVRRTVTERERVRAALLALGFDVPPSETNFLWLPLGSRSQAFAATCAAAGINVRTYADEGVRVTIGAAQDNNVFLAAAEHHGWMRAARTLTP</sequence>
<keyword evidence="2 9" id="KW-0032">Aminotransferase</keyword>
<evidence type="ECO:0000256" key="3">
    <source>
        <dbReference type="ARBA" id="ARBA00022679"/>
    </source>
</evidence>
<dbReference type="CDD" id="cd00609">
    <property type="entry name" value="AAT_like"/>
    <property type="match status" value="1"/>
</dbReference>
<comment type="cofactor">
    <cofactor evidence="1 6">
        <name>pyridoxal 5'-phosphate</name>
        <dbReference type="ChEBI" id="CHEBI:597326"/>
    </cofactor>
</comment>
<evidence type="ECO:0000313" key="10">
    <source>
        <dbReference type="Proteomes" id="UP001330812"/>
    </source>
</evidence>
<evidence type="ECO:0000256" key="4">
    <source>
        <dbReference type="ARBA" id="ARBA00022898"/>
    </source>
</evidence>
<evidence type="ECO:0000259" key="8">
    <source>
        <dbReference type="Pfam" id="PF00155"/>
    </source>
</evidence>
<dbReference type="InterPro" id="IPR015421">
    <property type="entry name" value="PyrdxlP-dep_Trfase_major"/>
</dbReference>
<evidence type="ECO:0000256" key="6">
    <source>
        <dbReference type="RuleBase" id="RU003693"/>
    </source>
</evidence>